<evidence type="ECO:0000256" key="4">
    <source>
        <dbReference type="ARBA" id="ARBA00022553"/>
    </source>
</evidence>
<name>A0A401RRY5_CHIPU</name>
<dbReference type="GO" id="GO:0098703">
    <property type="term" value="P:calcium ion import across plasma membrane"/>
    <property type="evidence" value="ECO:0007669"/>
    <property type="project" value="TreeGrafter"/>
</dbReference>
<evidence type="ECO:0000256" key="2">
    <source>
        <dbReference type="ARBA" id="ARBA00022448"/>
    </source>
</evidence>
<evidence type="ECO:0000313" key="16">
    <source>
        <dbReference type="EMBL" id="GCC20905.1"/>
    </source>
</evidence>
<reference evidence="16 17" key="1">
    <citation type="journal article" date="2018" name="Nat. Ecol. Evol.">
        <title>Shark genomes provide insights into elasmobranch evolution and the origin of vertebrates.</title>
        <authorList>
            <person name="Hara Y"/>
            <person name="Yamaguchi K"/>
            <person name="Onimaru K"/>
            <person name="Kadota M"/>
            <person name="Koyanagi M"/>
            <person name="Keeley SD"/>
            <person name="Tatsumi K"/>
            <person name="Tanaka K"/>
            <person name="Motone F"/>
            <person name="Kageyama Y"/>
            <person name="Nozu R"/>
            <person name="Adachi N"/>
            <person name="Nishimura O"/>
            <person name="Nakagawa R"/>
            <person name="Tanegashima C"/>
            <person name="Kiyatake I"/>
            <person name="Matsumoto R"/>
            <person name="Murakumo K"/>
            <person name="Nishida K"/>
            <person name="Terakita A"/>
            <person name="Kuratani S"/>
            <person name="Sato K"/>
            <person name="Hyodo S Kuraku.S."/>
        </authorList>
    </citation>
    <scope>NUCLEOTIDE SEQUENCE [LARGE SCALE GENOMIC DNA]</scope>
</reference>
<gene>
    <name evidence="16" type="ORF">chiPu_0019475</name>
</gene>
<evidence type="ECO:0000256" key="15">
    <source>
        <dbReference type="SAM" id="Phobius"/>
    </source>
</evidence>
<feature type="repeat" description="ANK" evidence="14">
    <location>
        <begin position="121"/>
        <end position="153"/>
    </location>
</feature>
<dbReference type="AlphaFoldDB" id="A0A401RRY5"/>
<dbReference type="SUPFAM" id="SSF48403">
    <property type="entry name" value="Ankyrin repeat"/>
    <property type="match status" value="1"/>
</dbReference>
<organism evidence="16 17">
    <name type="scientific">Chiloscyllium punctatum</name>
    <name type="common">Brownbanded bambooshark</name>
    <name type="synonym">Hemiscyllium punctatum</name>
    <dbReference type="NCBI Taxonomy" id="137246"/>
    <lineage>
        <taxon>Eukaryota</taxon>
        <taxon>Metazoa</taxon>
        <taxon>Chordata</taxon>
        <taxon>Craniata</taxon>
        <taxon>Vertebrata</taxon>
        <taxon>Chondrichthyes</taxon>
        <taxon>Elasmobranchii</taxon>
        <taxon>Galeomorphii</taxon>
        <taxon>Galeoidea</taxon>
        <taxon>Orectolobiformes</taxon>
        <taxon>Hemiscylliidae</taxon>
        <taxon>Chiloscyllium</taxon>
    </lineage>
</organism>
<evidence type="ECO:0000256" key="13">
    <source>
        <dbReference type="ARBA" id="ARBA00023303"/>
    </source>
</evidence>
<feature type="repeat" description="ANK" evidence="14">
    <location>
        <begin position="36"/>
        <end position="58"/>
    </location>
</feature>
<feature type="non-terminal residue" evidence="16">
    <location>
        <position position="1"/>
    </location>
</feature>
<dbReference type="InterPro" id="IPR036770">
    <property type="entry name" value="Ankyrin_rpt-contain_sf"/>
</dbReference>
<evidence type="ECO:0000256" key="8">
    <source>
        <dbReference type="ARBA" id="ARBA00022737"/>
    </source>
</evidence>
<feature type="non-terminal residue" evidence="16">
    <location>
        <position position="385"/>
    </location>
</feature>
<evidence type="ECO:0000256" key="11">
    <source>
        <dbReference type="ARBA" id="ARBA00023043"/>
    </source>
</evidence>
<evidence type="ECO:0000256" key="7">
    <source>
        <dbReference type="ARBA" id="ARBA00022723"/>
    </source>
</evidence>
<dbReference type="InterPro" id="IPR008344">
    <property type="entry name" value="TRPV5/TRPV6"/>
</dbReference>
<keyword evidence="12" id="KW-0406">Ion transport</keyword>
<dbReference type="GO" id="GO:0005262">
    <property type="term" value="F:calcium channel activity"/>
    <property type="evidence" value="ECO:0007669"/>
    <property type="project" value="UniProtKB-KW"/>
</dbReference>
<dbReference type="Gene3D" id="1.25.40.20">
    <property type="entry name" value="Ankyrin repeat-containing domain"/>
    <property type="match status" value="2"/>
</dbReference>
<keyword evidence="6" id="KW-0107">Calcium channel</keyword>
<dbReference type="EMBL" id="BEZZ01002009">
    <property type="protein sequence ID" value="GCC20905.1"/>
    <property type="molecule type" value="Genomic_DNA"/>
</dbReference>
<dbReference type="GO" id="GO:0005886">
    <property type="term" value="C:plasma membrane"/>
    <property type="evidence" value="ECO:0007669"/>
    <property type="project" value="UniProtKB-SubCell"/>
</dbReference>
<keyword evidence="13" id="KW-0407">Ion channel</keyword>
<dbReference type="PROSITE" id="PS50297">
    <property type="entry name" value="ANK_REP_REGION"/>
    <property type="match status" value="3"/>
</dbReference>
<keyword evidence="3" id="KW-1003">Cell membrane</keyword>
<dbReference type="PANTHER" id="PTHR10582:SF25">
    <property type="entry name" value="TRANSIENT RECEPTOR POTENTIAL CATION CHANNEL SUBFAMILY V MEMBER 6"/>
    <property type="match status" value="1"/>
</dbReference>
<evidence type="ECO:0000313" key="17">
    <source>
        <dbReference type="Proteomes" id="UP000287033"/>
    </source>
</evidence>
<protein>
    <submittedName>
        <fullName evidence="16">Uncharacterized protein</fullName>
    </submittedName>
</protein>
<keyword evidence="9" id="KW-0106">Calcium</keyword>
<dbReference type="OMA" id="DNITIMA"/>
<keyword evidence="10" id="KW-0112">Calmodulin-binding</keyword>
<dbReference type="InterPro" id="IPR002110">
    <property type="entry name" value="Ankyrin_rpt"/>
</dbReference>
<keyword evidence="5" id="KW-0109">Calcium transport</keyword>
<sequence>RIMEVPLFIAARANDVSAIQKLLKCHSVDPFEKGVMGETALHIAALYGSYEVATILLEEVPDLINVPATSELYEGKTALHIAVANENIHLVKELINRGADVASSRATGIFFRRSEKNFIYYGEHVLSFAACVGNKEIVQFLIENGADIKAQDYLGNTVLHHLALHARRYTAQMYDFILSLDPERGNPVETITNNNGLTPFKLAALEGNVQLFQHLMRKRKRQIEWFFKPISATFYDLSGIDSWDDDHSVLDLVICSNEVEALKILNLPPIKALIHFKWNRYGKYYFRTIALFYFIYIIIFTSCCIFRPLIPRRDNVTDPRDTQILEEAPLNLCYTSNGDYIRLVGEIISVFGAIAILLIESADILRYGTAGYFGKTVLGGPFHVI</sequence>
<keyword evidence="15" id="KW-0812">Transmembrane</keyword>
<dbReference type="OrthoDB" id="533508at2759"/>
<evidence type="ECO:0000256" key="10">
    <source>
        <dbReference type="ARBA" id="ARBA00022860"/>
    </source>
</evidence>
<keyword evidence="4" id="KW-0597">Phosphoprotein</keyword>
<dbReference type="Pfam" id="PF12796">
    <property type="entry name" value="Ank_2"/>
    <property type="match status" value="2"/>
</dbReference>
<keyword evidence="15" id="KW-0472">Membrane</keyword>
<accession>A0A401RRY5</accession>
<keyword evidence="15" id="KW-1133">Transmembrane helix</keyword>
<dbReference type="PRINTS" id="PR01765">
    <property type="entry name" value="ECACCHANNEL"/>
</dbReference>
<keyword evidence="11 14" id="KW-0040">ANK repeat</keyword>
<evidence type="ECO:0000256" key="6">
    <source>
        <dbReference type="ARBA" id="ARBA00022673"/>
    </source>
</evidence>
<keyword evidence="7" id="KW-0479">Metal-binding</keyword>
<dbReference type="GO" id="GO:0046872">
    <property type="term" value="F:metal ion binding"/>
    <property type="evidence" value="ECO:0007669"/>
    <property type="project" value="UniProtKB-KW"/>
</dbReference>
<evidence type="ECO:0000256" key="5">
    <source>
        <dbReference type="ARBA" id="ARBA00022568"/>
    </source>
</evidence>
<keyword evidence="17" id="KW-1185">Reference proteome</keyword>
<dbReference type="PRINTS" id="PR01415">
    <property type="entry name" value="ANKYRIN"/>
</dbReference>
<feature type="transmembrane region" description="Helical" evidence="15">
    <location>
        <begin position="284"/>
        <end position="310"/>
    </location>
</feature>
<evidence type="ECO:0000256" key="3">
    <source>
        <dbReference type="ARBA" id="ARBA00022475"/>
    </source>
</evidence>
<dbReference type="InterPro" id="IPR024862">
    <property type="entry name" value="TRPV"/>
</dbReference>
<comment type="subcellular location">
    <subcellularLocation>
        <location evidence="1">Cell membrane</location>
        <topology evidence="1">Multi-pass membrane protein</topology>
    </subcellularLocation>
</comment>
<proteinExistence type="predicted"/>
<evidence type="ECO:0000256" key="14">
    <source>
        <dbReference type="PROSITE-ProRule" id="PRU00023"/>
    </source>
</evidence>
<keyword evidence="2" id="KW-0813">Transport</keyword>
<dbReference type="STRING" id="137246.A0A401RRY5"/>
<feature type="repeat" description="ANK" evidence="14">
    <location>
        <begin position="74"/>
        <end position="106"/>
    </location>
</feature>
<evidence type="ECO:0000256" key="9">
    <source>
        <dbReference type="ARBA" id="ARBA00022837"/>
    </source>
</evidence>
<evidence type="ECO:0000256" key="1">
    <source>
        <dbReference type="ARBA" id="ARBA00004651"/>
    </source>
</evidence>
<dbReference type="SMART" id="SM00248">
    <property type="entry name" value="ANK"/>
    <property type="match status" value="5"/>
</dbReference>
<feature type="transmembrane region" description="Helical" evidence="15">
    <location>
        <begin position="340"/>
        <end position="359"/>
    </location>
</feature>
<dbReference type="PANTHER" id="PTHR10582">
    <property type="entry name" value="TRANSIENT RECEPTOR POTENTIAL ION CHANNEL PROTEIN"/>
    <property type="match status" value="1"/>
</dbReference>
<keyword evidence="8" id="KW-0677">Repeat</keyword>
<dbReference type="Proteomes" id="UP000287033">
    <property type="component" value="Unassembled WGS sequence"/>
</dbReference>
<dbReference type="PROSITE" id="PS50088">
    <property type="entry name" value="ANK_REPEAT"/>
    <property type="match status" value="3"/>
</dbReference>
<evidence type="ECO:0000256" key="12">
    <source>
        <dbReference type="ARBA" id="ARBA00023065"/>
    </source>
</evidence>
<comment type="caution">
    <text evidence="16">The sequence shown here is derived from an EMBL/GenBank/DDBJ whole genome shotgun (WGS) entry which is preliminary data.</text>
</comment>
<dbReference type="GO" id="GO:0005516">
    <property type="term" value="F:calmodulin binding"/>
    <property type="evidence" value="ECO:0007669"/>
    <property type="project" value="UniProtKB-KW"/>
</dbReference>